<feature type="transmembrane region" description="Helical" evidence="7">
    <location>
        <begin position="21"/>
        <end position="40"/>
    </location>
</feature>
<evidence type="ECO:0000256" key="7">
    <source>
        <dbReference type="SAM" id="Phobius"/>
    </source>
</evidence>
<evidence type="ECO:0000256" key="4">
    <source>
        <dbReference type="ARBA" id="ARBA00022692"/>
    </source>
</evidence>
<organism evidence="8 9">
    <name type="scientific">Acaryochloris marina (strain MBIC 11017)</name>
    <dbReference type="NCBI Taxonomy" id="329726"/>
    <lineage>
        <taxon>Bacteria</taxon>
        <taxon>Bacillati</taxon>
        <taxon>Cyanobacteriota</taxon>
        <taxon>Cyanophyceae</taxon>
        <taxon>Acaryochloridales</taxon>
        <taxon>Acaryochloridaceae</taxon>
        <taxon>Acaryochloris</taxon>
    </lineage>
</organism>
<evidence type="ECO:0000256" key="3">
    <source>
        <dbReference type="ARBA" id="ARBA00022475"/>
    </source>
</evidence>
<feature type="transmembrane region" description="Helical" evidence="7">
    <location>
        <begin position="136"/>
        <end position="154"/>
    </location>
</feature>
<dbReference type="PANTHER" id="PTHR43549">
    <property type="entry name" value="MULTIDRUG RESISTANCE PROTEIN YPNP-RELATED"/>
    <property type="match status" value="1"/>
</dbReference>
<keyword evidence="2" id="KW-0813">Transport</keyword>
<dbReference type="STRING" id="329726.AM1_6133"/>
<dbReference type="InterPro" id="IPR002528">
    <property type="entry name" value="MATE_fam"/>
</dbReference>
<dbReference type="Proteomes" id="UP000000268">
    <property type="component" value="Chromosome"/>
</dbReference>
<evidence type="ECO:0000256" key="5">
    <source>
        <dbReference type="ARBA" id="ARBA00022989"/>
    </source>
</evidence>
<feature type="transmembrane region" description="Helical" evidence="7">
    <location>
        <begin position="358"/>
        <end position="379"/>
    </location>
</feature>
<dbReference type="OrthoDB" id="9776324at2"/>
<evidence type="ECO:0000256" key="6">
    <source>
        <dbReference type="ARBA" id="ARBA00023136"/>
    </source>
</evidence>
<dbReference type="KEGG" id="amr:AM1_6133"/>
<dbReference type="PANTHER" id="PTHR43549:SF3">
    <property type="entry name" value="MULTIDRUG RESISTANCE PROTEIN YPNP-RELATED"/>
    <property type="match status" value="1"/>
</dbReference>
<dbReference type="GO" id="GO:0005886">
    <property type="term" value="C:plasma membrane"/>
    <property type="evidence" value="ECO:0007669"/>
    <property type="project" value="UniProtKB-SubCell"/>
</dbReference>
<feature type="transmembrane region" description="Helical" evidence="7">
    <location>
        <begin position="318"/>
        <end position="338"/>
    </location>
</feature>
<feature type="transmembrane region" description="Helical" evidence="7">
    <location>
        <begin position="161"/>
        <end position="182"/>
    </location>
</feature>
<keyword evidence="6 7" id="KW-0472">Membrane</keyword>
<dbReference type="HOGENOM" id="CLU_012893_0_1_3"/>
<evidence type="ECO:0000256" key="1">
    <source>
        <dbReference type="ARBA" id="ARBA00004651"/>
    </source>
</evidence>
<dbReference type="AlphaFoldDB" id="B0C4S7"/>
<dbReference type="InterPro" id="IPR052031">
    <property type="entry name" value="Membrane_Transporter-Flippase"/>
</dbReference>
<keyword evidence="9" id="KW-1185">Reference proteome</keyword>
<dbReference type="NCBIfam" id="TIGR00797">
    <property type="entry name" value="matE"/>
    <property type="match status" value="1"/>
</dbReference>
<evidence type="ECO:0000313" key="8">
    <source>
        <dbReference type="EMBL" id="ABW31065.1"/>
    </source>
</evidence>
<dbReference type="EMBL" id="CP000828">
    <property type="protein sequence ID" value="ABW31065.1"/>
    <property type="molecule type" value="Genomic_DNA"/>
</dbReference>
<proteinExistence type="predicted"/>
<dbReference type="RefSeq" id="WP_012166256.1">
    <property type="nucleotide sequence ID" value="NC_009925.1"/>
</dbReference>
<dbReference type="GO" id="GO:0042910">
    <property type="term" value="F:xenobiotic transmembrane transporter activity"/>
    <property type="evidence" value="ECO:0007669"/>
    <property type="project" value="InterPro"/>
</dbReference>
<keyword evidence="3" id="KW-1003">Cell membrane</keyword>
<comment type="subcellular location">
    <subcellularLocation>
        <location evidence="1">Cell membrane</location>
        <topology evidence="1">Multi-pass membrane protein</topology>
    </subcellularLocation>
</comment>
<sequence length="455" mass="48300">MKRNLTSGPVGSQLVKLTLPMVWGLFALIAFNLVDTYFVGQLGTTQLAAMSFTFPVVLTLGNLAFGLGIGSTSVIARAIGEGDMRRVQRFTTNSLTLALTAVFLFASVGLFTIDPLFKALGAGPEILPFIREYMRIWYFGIVFLVVPMVGNSAIRATGNTLTPSIIMTVAAATNILLDPLLINGALGFPRLELQGAALATVIARAISLVAALLVLHFKENLLSTQISTIQETLWCWRDILSVGLPAAAASMITPVSIGVITSFLAFHGAASVAAFGLASRVESLAMIAVMALASSMGPFVGQNWGAHQVDRVRQALSYGYSFCLSWGILMAVGLGLSGRSLAAIFNPDPKVIEIATRYLWLVPISYGAAGMLQITSSAFNAMGKPIPSITITGTHMVGCYIPLAYIGSRMAGPTGIFLAAATANLIVGFGAYVWSRRTCLQRMKTVSNNTEAQKT</sequence>
<feature type="transmembrane region" description="Helical" evidence="7">
    <location>
        <begin position="386"/>
        <end position="408"/>
    </location>
</feature>
<feature type="transmembrane region" description="Helical" evidence="7">
    <location>
        <begin position="52"/>
        <end position="76"/>
    </location>
</feature>
<keyword evidence="5 7" id="KW-1133">Transmembrane helix</keyword>
<evidence type="ECO:0000313" key="9">
    <source>
        <dbReference type="Proteomes" id="UP000000268"/>
    </source>
</evidence>
<dbReference type="eggNOG" id="COG0534">
    <property type="taxonomic scope" value="Bacteria"/>
</dbReference>
<accession>B0C4S7</accession>
<feature type="transmembrane region" description="Helical" evidence="7">
    <location>
        <begin position="414"/>
        <end position="434"/>
    </location>
</feature>
<gene>
    <name evidence="8" type="ordered locus">AM1_6133</name>
</gene>
<feature type="transmembrane region" description="Helical" evidence="7">
    <location>
        <begin position="284"/>
        <end position="306"/>
    </location>
</feature>
<dbReference type="InterPro" id="IPR048279">
    <property type="entry name" value="MdtK-like"/>
</dbReference>
<reference evidence="8 9" key="1">
    <citation type="journal article" date="2008" name="Proc. Natl. Acad. Sci. U.S.A.">
        <title>Niche adaptation and genome expansion in the chlorophyll d-producing cyanobacterium Acaryochloris marina.</title>
        <authorList>
            <person name="Swingley W.D."/>
            <person name="Chen M."/>
            <person name="Cheung P.C."/>
            <person name="Conrad A.L."/>
            <person name="Dejesa L.C."/>
            <person name="Hao J."/>
            <person name="Honchak B.M."/>
            <person name="Karbach L.E."/>
            <person name="Kurdoglu A."/>
            <person name="Lahiri S."/>
            <person name="Mastrian S.D."/>
            <person name="Miyashita H."/>
            <person name="Page L."/>
            <person name="Ramakrishna P."/>
            <person name="Satoh S."/>
            <person name="Sattley W.M."/>
            <person name="Shimada Y."/>
            <person name="Taylor H.L."/>
            <person name="Tomo T."/>
            <person name="Tsuchiya T."/>
            <person name="Wang Z.T."/>
            <person name="Raymond J."/>
            <person name="Mimuro M."/>
            <person name="Blankenship R.E."/>
            <person name="Touchman J.W."/>
        </authorList>
    </citation>
    <scope>NUCLEOTIDE SEQUENCE [LARGE SCALE GENOMIC DNA]</scope>
    <source>
        <strain evidence="9">MBIC 11017</strain>
    </source>
</reference>
<evidence type="ECO:0000256" key="2">
    <source>
        <dbReference type="ARBA" id="ARBA00022448"/>
    </source>
</evidence>
<dbReference type="GO" id="GO:0015297">
    <property type="term" value="F:antiporter activity"/>
    <property type="evidence" value="ECO:0007669"/>
    <property type="project" value="InterPro"/>
</dbReference>
<keyword evidence="4 7" id="KW-0812">Transmembrane</keyword>
<dbReference type="PIRSF" id="PIRSF006603">
    <property type="entry name" value="DinF"/>
    <property type="match status" value="1"/>
</dbReference>
<protein>
    <submittedName>
        <fullName evidence="8">MatE efflux family protein</fullName>
    </submittedName>
</protein>
<feature type="transmembrane region" description="Helical" evidence="7">
    <location>
        <begin position="97"/>
        <end position="116"/>
    </location>
</feature>
<feature type="transmembrane region" description="Helical" evidence="7">
    <location>
        <begin position="194"/>
        <end position="215"/>
    </location>
</feature>
<name>B0C4S7_ACAM1</name>
<dbReference type="Pfam" id="PF01554">
    <property type="entry name" value="MatE"/>
    <property type="match status" value="2"/>
</dbReference>